<evidence type="ECO:0000256" key="14">
    <source>
        <dbReference type="ARBA" id="ARBA00026104"/>
    </source>
</evidence>
<dbReference type="AlphaFoldDB" id="A0A367K9Y7"/>
<evidence type="ECO:0000256" key="10">
    <source>
        <dbReference type="ARBA" id="ARBA00022989"/>
    </source>
</evidence>
<dbReference type="EC" id="3.1.1.116" evidence="14"/>
<feature type="domain" description="Fungal lipase-type" evidence="16">
    <location>
        <begin position="703"/>
        <end position="810"/>
    </location>
</feature>
<evidence type="ECO:0000256" key="5">
    <source>
        <dbReference type="ARBA" id="ARBA00022692"/>
    </source>
</evidence>
<dbReference type="InterPro" id="IPR052214">
    <property type="entry name" value="DAG_Lipase-Related"/>
</dbReference>
<comment type="cofactor">
    <cofactor evidence="1">
        <name>Ca(2+)</name>
        <dbReference type="ChEBI" id="CHEBI:29108"/>
    </cofactor>
</comment>
<name>A0A367K9Y7_RHIAZ</name>
<keyword evidence="7" id="KW-0378">Hydrolase</keyword>
<dbReference type="PANTHER" id="PTHR45792">
    <property type="entry name" value="DIACYLGLYCEROL LIPASE HOMOLOG-RELATED"/>
    <property type="match status" value="1"/>
</dbReference>
<proteinExistence type="predicted"/>
<dbReference type="Gene3D" id="3.40.50.1820">
    <property type="entry name" value="alpha/beta hydrolase"/>
    <property type="match status" value="1"/>
</dbReference>
<feature type="compositionally biased region" description="Polar residues" evidence="15">
    <location>
        <begin position="236"/>
        <end position="252"/>
    </location>
</feature>
<feature type="compositionally biased region" description="Low complexity" evidence="15">
    <location>
        <begin position="530"/>
        <end position="547"/>
    </location>
</feature>
<comment type="subcellular location">
    <subcellularLocation>
        <location evidence="2">Cell membrane</location>
        <topology evidence="2">Multi-pass membrane protein</topology>
    </subcellularLocation>
</comment>
<accession>A0A367K9Y7</accession>
<dbReference type="CDD" id="cd00519">
    <property type="entry name" value="Lipase_3"/>
    <property type="match status" value="1"/>
</dbReference>
<evidence type="ECO:0000256" key="4">
    <source>
        <dbReference type="ARBA" id="ARBA00022553"/>
    </source>
</evidence>
<evidence type="ECO:0000256" key="15">
    <source>
        <dbReference type="SAM" id="MobiDB-lite"/>
    </source>
</evidence>
<evidence type="ECO:0000256" key="2">
    <source>
        <dbReference type="ARBA" id="ARBA00004651"/>
    </source>
</evidence>
<evidence type="ECO:0000256" key="8">
    <source>
        <dbReference type="ARBA" id="ARBA00022837"/>
    </source>
</evidence>
<keyword evidence="11" id="KW-0443">Lipid metabolism</keyword>
<evidence type="ECO:0000256" key="9">
    <source>
        <dbReference type="ARBA" id="ARBA00022963"/>
    </source>
</evidence>
<evidence type="ECO:0000259" key="16">
    <source>
        <dbReference type="Pfam" id="PF01764"/>
    </source>
</evidence>
<feature type="region of interest" description="Disordered" evidence="15">
    <location>
        <begin position="236"/>
        <end position="255"/>
    </location>
</feature>
<keyword evidence="8" id="KW-0106">Calcium</keyword>
<evidence type="ECO:0000256" key="1">
    <source>
        <dbReference type="ARBA" id="ARBA00001913"/>
    </source>
</evidence>
<dbReference type="PANTHER" id="PTHR45792:SF7">
    <property type="entry name" value="PUTATIVE (AFU_ORTHOLOGUE AFUA_6G02710)-RELATED"/>
    <property type="match status" value="1"/>
</dbReference>
<keyword evidence="18" id="KW-1185">Reference proteome</keyword>
<evidence type="ECO:0000256" key="11">
    <source>
        <dbReference type="ARBA" id="ARBA00023098"/>
    </source>
</evidence>
<feature type="region of interest" description="Disordered" evidence="15">
    <location>
        <begin position="413"/>
        <end position="547"/>
    </location>
</feature>
<keyword evidence="9" id="KW-0442">Lipid degradation</keyword>
<protein>
    <recommendedName>
        <fullName evidence="14">sn-1-specific diacylglycerol lipase</fullName>
        <ecNumber evidence="14">3.1.1.116</ecNumber>
    </recommendedName>
</protein>
<evidence type="ECO:0000256" key="13">
    <source>
        <dbReference type="ARBA" id="ARBA00024531"/>
    </source>
</evidence>
<dbReference type="Pfam" id="PF01764">
    <property type="entry name" value="Lipase_3"/>
    <property type="match status" value="1"/>
</dbReference>
<reference evidence="17 18" key="1">
    <citation type="journal article" date="2018" name="G3 (Bethesda)">
        <title>Phylogenetic and Phylogenomic Definition of Rhizopus Species.</title>
        <authorList>
            <person name="Gryganskyi A.P."/>
            <person name="Golan J."/>
            <person name="Dolatabadi S."/>
            <person name="Mondo S."/>
            <person name="Robb S."/>
            <person name="Idnurm A."/>
            <person name="Muszewska A."/>
            <person name="Steczkiewicz K."/>
            <person name="Masonjones S."/>
            <person name="Liao H.L."/>
            <person name="Gajdeczka M.T."/>
            <person name="Anike F."/>
            <person name="Vuek A."/>
            <person name="Anishchenko I.M."/>
            <person name="Voigt K."/>
            <person name="de Hoog G.S."/>
            <person name="Smith M.E."/>
            <person name="Heitman J."/>
            <person name="Vilgalys R."/>
            <person name="Stajich J.E."/>
        </authorList>
    </citation>
    <scope>NUCLEOTIDE SEQUENCE [LARGE SCALE GENOMIC DNA]</scope>
    <source>
        <strain evidence="17 18">CBS 357.93</strain>
    </source>
</reference>
<evidence type="ECO:0000256" key="6">
    <source>
        <dbReference type="ARBA" id="ARBA00022723"/>
    </source>
</evidence>
<feature type="region of interest" description="Disordered" evidence="15">
    <location>
        <begin position="565"/>
        <end position="589"/>
    </location>
</feature>
<dbReference type="InterPro" id="IPR029058">
    <property type="entry name" value="AB_hydrolase_fold"/>
</dbReference>
<evidence type="ECO:0000256" key="12">
    <source>
        <dbReference type="ARBA" id="ARBA00023136"/>
    </source>
</evidence>
<feature type="compositionally biased region" description="Low complexity" evidence="15">
    <location>
        <begin position="431"/>
        <end position="448"/>
    </location>
</feature>
<dbReference type="InterPro" id="IPR002921">
    <property type="entry name" value="Fungal_lipase-type"/>
</dbReference>
<dbReference type="SUPFAM" id="SSF53474">
    <property type="entry name" value="alpha/beta-Hydrolases"/>
    <property type="match status" value="1"/>
</dbReference>
<evidence type="ECO:0000256" key="7">
    <source>
        <dbReference type="ARBA" id="ARBA00022801"/>
    </source>
</evidence>
<keyword evidence="3" id="KW-1003">Cell membrane</keyword>
<keyword evidence="10" id="KW-1133">Transmembrane helix</keyword>
<dbReference type="GO" id="GO:0046340">
    <property type="term" value="P:diacylglycerol catabolic process"/>
    <property type="evidence" value="ECO:0007669"/>
    <property type="project" value="TreeGrafter"/>
</dbReference>
<gene>
    <name evidence="17" type="ORF">CU097_015099</name>
</gene>
<dbReference type="EMBL" id="PJQL01000156">
    <property type="protein sequence ID" value="RCH98976.1"/>
    <property type="molecule type" value="Genomic_DNA"/>
</dbReference>
<keyword evidence="6" id="KW-0479">Metal-binding</keyword>
<evidence type="ECO:0000313" key="17">
    <source>
        <dbReference type="EMBL" id="RCH98976.1"/>
    </source>
</evidence>
<dbReference type="GO" id="GO:0019369">
    <property type="term" value="P:arachidonate metabolic process"/>
    <property type="evidence" value="ECO:0007669"/>
    <property type="project" value="TreeGrafter"/>
</dbReference>
<dbReference type="GO" id="GO:0016298">
    <property type="term" value="F:lipase activity"/>
    <property type="evidence" value="ECO:0007669"/>
    <property type="project" value="TreeGrafter"/>
</dbReference>
<feature type="compositionally biased region" description="Polar residues" evidence="15">
    <location>
        <begin position="468"/>
        <end position="478"/>
    </location>
</feature>
<comment type="catalytic activity">
    <reaction evidence="13">
        <text>a 1,2-diacyl-sn-glycerol + H2O = a 2-acylglycerol + a fatty acid + H(+)</text>
        <dbReference type="Rhea" id="RHEA:33275"/>
        <dbReference type="ChEBI" id="CHEBI:15377"/>
        <dbReference type="ChEBI" id="CHEBI:15378"/>
        <dbReference type="ChEBI" id="CHEBI:17389"/>
        <dbReference type="ChEBI" id="CHEBI:17815"/>
        <dbReference type="ChEBI" id="CHEBI:28868"/>
        <dbReference type="EC" id="3.1.1.116"/>
    </reaction>
    <physiologicalReaction direction="left-to-right" evidence="13">
        <dbReference type="Rhea" id="RHEA:33276"/>
    </physiologicalReaction>
</comment>
<keyword evidence="5" id="KW-0812">Transmembrane</keyword>
<sequence>MEVSTRITTYSATLYNTPSTLLPEQIANVITAIALAARLSIRCSSLLIEALIESVKYSTSFSFGVSRHVIINALSTAKKFHELTSTNNLSIDKTSFLQVLDKYTNLGIYIVHHSFTLVELFALSGLHFTSQTIKSGLMAAEESVGIIDGIFGSNESSRAIASIITLVHDELVKDPDFKLAKIGKVAILSGLTKAITSFAIIQNFTHHRTVRQMDINLLWKGLVVEEERNEQSLIQFQNKQDNTTPSSSAQKSSHSDIIHELEEILSVTPSEFPESDNRSSIDESEKEQAAVCLSYDKRGEPYGLYEITTTTKRTTTKTTRIKPIDISGAEQSFAKQIVEQTDEEENETFMAAVNTQPDASYELTIPGAWLQTQESQCVQWTKPQKKTGFKIMLSSISKKLARKKVERQANYGIISPDDGRLNPTVEGPVQTVTSTSTTLRSTLSASSSIHHYQQDSDNTEERPFPSLPGNSTNLTEAKSTPKRRKSWSGLKMKSIGRRKSITNLIQKGTDALSSKKKKQRSNSPPPPLPSRRNSISSNSLRRSTSINSVTSLSSISRTFKTTTYCTTTPHITPTSSSRSLIRSPSVPSRLCPPNATSVLEMEPNPKNFPRKHIITNIAHFIRYASAAYGESFMRILGIGDIPSVLPKSHHPNHHAFAHHTGVSVSDILLSSYTDDSILSSLTHSKLHALVHYVTVDHFAEAIVLTCRGTLGLSDILTDLTCDYKEFVLPTDKLLYEEQKKANGNCDSPRRYIAHGGMLEAAQMMAVQKGKVFEAIKRGLESYPNYGLVLCGHSLGAGVASLLSILWSEERTHYLSRKQATAENEGKLLSALTTSSIKRESCPFVTSELSGLPAGRPIHCYTYGSPCVMSLALSEYCGQGLITSVVHGYDIVSSLSLGLLKDFKNVAVSLHEESHVADEILSRILSYYQKKKTNEITPEEEENEQWFWALIKTMRADMNAEKLFPPATTYLIEAVPQLAQHTQSRSTSSQEKTQESKHKTAYMVQFSLCNNIQARFSEIVFSKTMFMDHSPNMYEKAIKLLNKGYFMEQALVLTLKELFCSGYFIRL</sequence>
<comment type="caution">
    <text evidence="17">The sequence shown here is derived from an EMBL/GenBank/DDBJ whole genome shotgun (WGS) entry which is preliminary data.</text>
</comment>
<keyword evidence="4" id="KW-0597">Phosphoprotein</keyword>
<evidence type="ECO:0000313" key="18">
    <source>
        <dbReference type="Proteomes" id="UP000252139"/>
    </source>
</evidence>
<evidence type="ECO:0000256" key="3">
    <source>
        <dbReference type="ARBA" id="ARBA00022475"/>
    </source>
</evidence>
<dbReference type="GO" id="GO:0046872">
    <property type="term" value="F:metal ion binding"/>
    <property type="evidence" value="ECO:0007669"/>
    <property type="project" value="UniProtKB-KW"/>
</dbReference>
<dbReference type="OrthoDB" id="438440at2759"/>
<organism evidence="17 18">
    <name type="scientific">Rhizopus azygosporus</name>
    <name type="common">Rhizopus microsporus var. azygosporus</name>
    <dbReference type="NCBI Taxonomy" id="86630"/>
    <lineage>
        <taxon>Eukaryota</taxon>
        <taxon>Fungi</taxon>
        <taxon>Fungi incertae sedis</taxon>
        <taxon>Mucoromycota</taxon>
        <taxon>Mucoromycotina</taxon>
        <taxon>Mucoromycetes</taxon>
        <taxon>Mucorales</taxon>
        <taxon>Mucorineae</taxon>
        <taxon>Rhizopodaceae</taxon>
        <taxon>Rhizopus</taxon>
    </lineage>
</organism>
<dbReference type="GO" id="GO:0005886">
    <property type="term" value="C:plasma membrane"/>
    <property type="evidence" value="ECO:0007669"/>
    <property type="project" value="UniProtKB-SubCell"/>
</dbReference>
<keyword evidence="12" id="KW-0472">Membrane</keyword>
<dbReference type="Proteomes" id="UP000252139">
    <property type="component" value="Unassembled WGS sequence"/>
</dbReference>